<reference evidence="1 2" key="1">
    <citation type="submission" date="2017-11" db="EMBL/GenBank/DDBJ databases">
        <title>Animal gut microbial communities from fecal samples from Wisconsin, USA.</title>
        <authorList>
            <person name="Neumann A."/>
        </authorList>
    </citation>
    <scope>NUCLEOTIDE SEQUENCE [LARGE SCALE GENOMIC DNA]</scope>
    <source>
        <strain evidence="1 2">UWS3</strain>
    </source>
</reference>
<keyword evidence="1" id="KW-0255">Endonuclease</keyword>
<gene>
    <name evidence="1" type="ORF">BGX16_2432</name>
</gene>
<dbReference type="EMBL" id="PGEX01000001">
    <property type="protein sequence ID" value="PJJ42406.1"/>
    <property type="molecule type" value="Genomic_DNA"/>
</dbReference>
<keyword evidence="1" id="KW-0378">Hydrolase</keyword>
<dbReference type="OrthoDB" id="9813748at2"/>
<proteinExistence type="predicted"/>
<dbReference type="GO" id="GO:0000287">
    <property type="term" value="F:magnesium ion binding"/>
    <property type="evidence" value="ECO:0007669"/>
    <property type="project" value="InterPro"/>
</dbReference>
<protein>
    <submittedName>
        <fullName evidence="1">Holliday junction resolvase RusA-like endonuclease</fullName>
    </submittedName>
</protein>
<dbReference type="GO" id="GO:0006310">
    <property type="term" value="P:DNA recombination"/>
    <property type="evidence" value="ECO:0007669"/>
    <property type="project" value="InterPro"/>
</dbReference>
<accession>A0A2M9A9J9</accession>
<name>A0A2M9A9J9_9BACT</name>
<dbReference type="Pfam" id="PF05866">
    <property type="entry name" value="RusA"/>
    <property type="match status" value="1"/>
</dbReference>
<dbReference type="InterPro" id="IPR036614">
    <property type="entry name" value="RusA-like_sf"/>
</dbReference>
<evidence type="ECO:0000313" key="2">
    <source>
        <dbReference type="Proteomes" id="UP000231134"/>
    </source>
</evidence>
<evidence type="ECO:0000313" key="1">
    <source>
        <dbReference type="EMBL" id="PJJ42406.1"/>
    </source>
</evidence>
<dbReference type="GO" id="GO:0006281">
    <property type="term" value="P:DNA repair"/>
    <property type="evidence" value="ECO:0007669"/>
    <property type="project" value="InterPro"/>
</dbReference>
<dbReference type="GO" id="GO:0004519">
    <property type="term" value="F:endonuclease activity"/>
    <property type="evidence" value="ECO:0007669"/>
    <property type="project" value="UniProtKB-KW"/>
</dbReference>
<comment type="caution">
    <text evidence="1">The sequence shown here is derived from an EMBL/GenBank/DDBJ whole genome shotgun (WGS) entry which is preliminary data.</text>
</comment>
<keyword evidence="1" id="KW-0540">Nuclease</keyword>
<sequence>MTETFAFEISGEVPSKKNSRRLAMAGGRLRSFPSKAHERWHRTAMAEIAMQKAGRIGIPLGMRLRVDCTFYHADRRRRDHNNQMASVLDLLVDSGIVKDDSWDIVAEESCRGEFRKGNGGAKIEIRILSEVTDEKCRDASRISGARIR</sequence>
<dbReference type="SUPFAM" id="SSF103084">
    <property type="entry name" value="Holliday junction resolvase RusA"/>
    <property type="match status" value="1"/>
</dbReference>
<dbReference type="Gene3D" id="3.30.1330.70">
    <property type="entry name" value="Holliday junction resolvase RusA"/>
    <property type="match status" value="1"/>
</dbReference>
<dbReference type="InterPro" id="IPR008822">
    <property type="entry name" value="Endonuclease_RusA-like"/>
</dbReference>
<dbReference type="AlphaFoldDB" id="A0A2M9A9J9"/>
<organism evidence="1 2">
    <name type="scientific">Hallerella succinigenes</name>
    <dbReference type="NCBI Taxonomy" id="1896222"/>
    <lineage>
        <taxon>Bacteria</taxon>
        <taxon>Pseudomonadati</taxon>
        <taxon>Fibrobacterota</taxon>
        <taxon>Fibrobacteria</taxon>
        <taxon>Fibrobacterales</taxon>
        <taxon>Fibrobacteraceae</taxon>
        <taxon>Hallerella</taxon>
    </lineage>
</organism>
<dbReference type="Proteomes" id="UP000231134">
    <property type="component" value="Unassembled WGS sequence"/>
</dbReference>
<keyword evidence="2" id="KW-1185">Reference proteome</keyword>